<protein>
    <submittedName>
        <fullName evidence="1">Flagellar protein FlbD</fullName>
    </submittedName>
</protein>
<dbReference type="PANTHER" id="PTHR39185:SF1">
    <property type="entry name" value="SWARMING MOTILITY PROTEIN SWRD"/>
    <property type="match status" value="1"/>
</dbReference>
<gene>
    <name evidence="1" type="ORF">B0W44_15135</name>
</gene>
<evidence type="ECO:0000313" key="1">
    <source>
        <dbReference type="EMBL" id="AQS57604.1"/>
    </source>
</evidence>
<name>A0A1U9KC44_9BACL</name>
<reference evidence="1 2" key="1">
    <citation type="journal article" date="2015" name="Int. J. Syst. Evol. Microbiol.">
        <title>Novibacillus thermophilus gen. nov., sp. nov., a Gram-staining-negative and moderately thermophilic member of the family Thermoactinomycetaceae.</title>
        <authorList>
            <person name="Yang G."/>
            <person name="Chen J."/>
            <person name="Zhou S."/>
        </authorList>
    </citation>
    <scope>NUCLEOTIDE SEQUENCE [LARGE SCALE GENOMIC DNA]</scope>
    <source>
        <strain evidence="1 2">SG-1</strain>
    </source>
</reference>
<evidence type="ECO:0000313" key="2">
    <source>
        <dbReference type="Proteomes" id="UP000188603"/>
    </source>
</evidence>
<dbReference type="OrthoDB" id="9799862at2"/>
<sequence length="71" mass="7724">MISLTRLNGQPFVLNALLIETVEATPDTVITTTTHKKYIVQEDVEEVVKRATQFLAKSGVHSVLQSNANGG</sequence>
<dbReference type="PANTHER" id="PTHR39185">
    <property type="entry name" value="SWARMING MOTILITY PROTEIN SWRD"/>
    <property type="match status" value="1"/>
</dbReference>
<dbReference type="STRING" id="1471761.B0W44_15135"/>
<dbReference type="Proteomes" id="UP000188603">
    <property type="component" value="Chromosome"/>
</dbReference>
<dbReference type="RefSeq" id="WP_077721436.1">
    <property type="nucleotide sequence ID" value="NZ_CP019699.1"/>
</dbReference>
<keyword evidence="1" id="KW-0969">Cilium</keyword>
<dbReference type="KEGG" id="ntr:B0W44_15135"/>
<accession>A0A1U9KC44</accession>
<keyword evidence="1" id="KW-0966">Cell projection</keyword>
<dbReference type="AlphaFoldDB" id="A0A1U9KC44"/>
<keyword evidence="1" id="KW-0282">Flagellum</keyword>
<organism evidence="1 2">
    <name type="scientific">Novibacillus thermophilus</name>
    <dbReference type="NCBI Taxonomy" id="1471761"/>
    <lineage>
        <taxon>Bacteria</taxon>
        <taxon>Bacillati</taxon>
        <taxon>Bacillota</taxon>
        <taxon>Bacilli</taxon>
        <taxon>Bacillales</taxon>
        <taxon>Thermoactinomycetaceae</taxon>
        <taxon>Novibacillus</taxon>
    </lineage>
</organism>
<keyword evidence="2" id="KW-1185">Reference proteome</keyword>
<dbReference type="EMBL" id="CP019699">
    <property type="protein sequence ID" value="AQS57604.1"/>
    <property type="molecule type" value="Genomic_DNA"/>
</dbReference>
<proteinExistence type="predicted"/>
<dbReference type="Pfam" id="PF06289">
    <property type="entry name" value="FlbD"/>
    <property type="match status" value="1"/>
</dbReference>
<dbReference type="InterPro" id="IPR009384">
    <property type="entry name" value="SwrD-like"/>
</dbReference>